<feature type="region of interest" description="Disordered" evidence="1">
    <location>
        <begin position="399"/>
        <end position="421"/>
    </location>
</feature>
<evidence type="ECO:0000313" key="4">
    <source>
        <dbReference type="Proteomes" id="UP000466307"/>
    </source>
</evidence>
<evidence type="ECO:0000313" key="3">
    <source>
        <dbReference type="EMBL" id="NDK89719.1"/>
    </source>
</evidence>
<dbReference type="InterPro" id="IPR036465">
    <property type="entry name" value="vWFA_dom_sf"/>
</dbReference>
<gene>
    <name evidence="3" type="ORF">GYA93_09030</name>
</gene>
<protein>
    <submittedName>
        <fullName evidence="3">VWA domain-containing protein</fullName>
    </submittedName>
</protein>
<name>A0A7K3LNA9_9ACTN</name>
<dbReference type="Pfam" id="PF00092">
    <property type="entry name" value="VWA"/>
    <property type="match status" value="1"/>
</dbReference>
<reference evidence="3 4" key="1">
    <citation type="submission" date="2020-01" db="EMBL/GenBank/DDBJ databases">
        <title>Investigation of new actinobacteria for the biodesulphurisation of diesel fuel.</title>
        <authorList>
            <person name="Athi Narayanan S.M."/>
        </authorList>
    </citation>
    <scope>NUCLEOTIDE SEQUENCE [LARGE SCALE GENOMIC DNA]</scope>
    <source>
        <strain evidence="3 4">213E</strain>
    </source>
</reference>
<dbReference type="SMART" id="SM00327">
    <property type="entry name" value="VWA"/>
    <property type="match status" value="1"/>
</dbReference>
<evidence type="ECO:0000259" key="2">
    <source>
        <dbReference type="PROSITE" id="PS50234"/>
    </source>
</evidence>
<dbReference type="SUPFAM" id="SSF53300">
    <property type="entry name" value="vWA-like"/>
    <property type="match status" value="1"/>
</dbReference>
<evidence type="ECO:0000256" key="1">
    <source>
        <dbReference type="SAM" id="MobiDB-lite"/>
    </source>
</evidence>
<organism evidence="3 4">
    <name type="scientific">Gordonia desulfuricans</name>
    <dbReference type="NCBI Taxonomy" id="89051"/>
    <lineage>
        <taxon>Bacteria</taxon>
        <taxon>Bacillati</taxon>
        <taxon>Actinomycetota</taxon>
        <taxon>Actinomycetes</taxon>
        <taxon>Mycobacteriales</taxon>
        <taxon>Gordoniaceae</taxon>
        <taxon>Gordonia</taxon>
    </lineage>
</organism>
<dbReference type="RefSeq" id="WP_059036709.1">
    <property type="nucleotide sequence ID" value="NZ_JAADZU010000023.1"/>
</dbReference>
<dbReference type="Proteomes" id="UP000466307">
    <property type="component" value="Unassembled WGS sequence"/>
</dbReference>
<dbReference type="PANTHER" id="PTHR10579:SF43">
    <property type="entry name" value="ZINC FINGER (C3HC4-TYPE RING FINGER) FAMILY PROTEIN"/>
    <property type="match status" value="1"/>
</dbReference>
<dbReference type="InterPro" id="IPR002035">
    <property type="entry name" value="VWF_A"/>
</dbReference>
<dbReference type="PROSITE" id="PS50234">
    <property type="entry name" value="VWFA"/>
    <property type="match status" value="1"/>
</dbReference>
<proteinExistence type="predicted"/>
<dbReference type="AlphaFoldDB" id="A0A7K3LNA9"/>
<keyword evidence="4" id="KW-1185">Reference proteome</keyword>
<dbReference type="InterPro" id="IPR051266">
    <property type="entry name" value="CLCR"/>
</dbReference>
<accession>A0A7K3LNA9</accession>
<comment type="caution">
    <text evidence="3">The sequence shown here is derived from an EMBL/GenBank/DDBJ whole genome shotgun (WGS) entry which is preliminary data.</text>
</comment>
<dbReference type="Gene3D" id="3.40.50.410">
    <property type="entry name" value="von Willebrand factor, type A domain"/>
    <property type="match status" value="1"/>
</dbReference>
<dbReference type="PANTHER" id="PTHR10579">
    <property type="entry name" value="CALCIUM-ACTIVATED CHLORIDE CHANNEL REGULATOR"/>
    <property type="match status" value="1"/>
</dbReference>
<dbReference type="EMBL" id="JAADZU010000023">
    <property type="protein sequence ID" value="NDK89719.1"/>
    <property type="molecule type" value="Genomic_DNA"/>
</dbReference>
<feature type="domain" description="VWFA" evidence="2">
    <location>
        <begin position="40"/>
        <end position="222"/>
    </location>
</feature>
<sequence>MLFSAALDVDVVAHESADEVTVLLDLAAPAAPTTERAPAAFQVVLDRSGSMSGRPLEGAQQALAGVIAQLAPSDVFGVVAFDDDAQIVVPAGPLTDKQRITDRVRAVTPGGCTDLSSGYLRGLQELRRATRSAGIRGGTVLVVSDGHINVGMRDHDGFAAVTAKAAADGIISSTLGYGDGYDESLLSVIARAGNGNHVFAADPDAAGAAIAGELDGLLAKSVQAVTLTVRYVPQVKSLAMYNDLPAHQIGDGEVMIELGDLYGEESRKLLLRLNVDAIAALGLTQLATLELRYVETGTLTEHTVTLPISVNVVPGDELGDRVPDPVVRSEKLYQEGQQAKLEASRAYEAGDLAAGAAHLARSRASIEAAVLGAPPEVAGSMADDLALIDQIASQATTLGTARMSKMSRDSYHSGNRKRGRT</sequence>